<protein>
    <submittedName>
        <fullName evidence="2">Uncharacterized protein</fullName>
    </submittedName>
</protein>
<reference evidence="2" key="1">
    <citation type="journal article" date="2012" name="PLoS Genet.">
        <title>Comparative analysis of the genomes of two field isolates of the rice blast fungus Magnaporthe oryzae.</title>
        <authorList>
            <person name="Xue M."/>
            <person name="Yang J."/>
            <person name="Li Z."/>
            <person name="Hu S."/>
            <person name="Yao N."/>
            <person name="Dean R.A."/>
            <person name="Zhao W."/>
            <person name="Shen M."/>
            <person name="Zhang H."/>
            <person name="Li C."/>
            <person name="Liu L."/>
            <person name="Cao L."/>
            <person name="Xu X."/>
            <person name="Xing Y."/>
            <person name="Hsiang T."/>
            <person name="Zhang Z."/>
            <person name="Xu J.R."/>
            <person name="Peng Y.L."/>
        </authorList>
    </citation>
    <scope>NUCLEOTIDE SEQUENCE</scope>
    <source>
        <strain evidence="2">Y34</strain>
    </source>
</reference>
<dbReference type="PROSITE" id="PS51257">
    <property type="entry name" value="PROKAR_LIPOPROTEIN"/>
    <property type="match status" value="1"/>
</dbReference>
<feature type="chain" id="PRO_5041689475" evidence="1">
    <location>
        <begin position="20"/>
        <end position="223"/>
    </location>
</feature>
<organism evidence="2">
    <name type="scientific">Pyricularia oryzae (strain Y34)</name>
    <name type="common">Rice blast fungus</name>
    <name type="synonym">Magnaporthe oryzae</name>
    <dbReference type="NCBI Taxonomy" id="1143189"/>
    <lineage>
        <taxon>Eukaryota</taxon>
        <taxon>Fungi</taxon>
        <taxon>Dikarya</taxon>
        <taxon>Ascomycota</taxon>
        <taxon>Pezizomycotina</taxon>
        <taxon>Sordariomycetes</taxon>
        <taxon>Sordariomycetidae</taxon>
        <taxon>Magnaporthales</taxon>
        <taxon>Pyriculariaceae</taxon>
        <taxon>Pyricularia</taxon>
    </lineage>
</organism>
<sequence>MALGLKVKLLGILSSLVSQSCPAYLSRNREESTYCSMPLQERSFWELQWSSLVEENGGKCPCMYMKQSAALHLEKVCGQADRVVSRRTSRESWTSPESSLHGADSSATIFRVQLGRFIKGFINRSEFGFADAPFKSGMSPGMYPALPAQGIPNAGSARGPTESFLIQLIRKLTGNGKLSGHQNIVQKPINTPFVCRFPALWCRDRAASRLGRVVTYNFNWVRL</sequence>
<dbReference type="AlphaFoldDB" id="A0AA97P8P7"/>
<proteinExistence type="predicted"/>
<accession>A0AA97P8P7</accession>
<dbReference type="EMBL" id="JH793792">
    <property type="protein sequence ID" value="ELQ43931.1"/>
    <property type="molecule type" value="Genomic_DNA"/>
</dbReference>
<name>A0AA97P8P7_PYRO3</name>
<feature type="signal peptide" evidence="1">
    <location>
        <begin position="1"/>
        <end position="19"/>
    </location>
</feature>
<gene>
    <name evidence="2" type="ORF">OOU_Y34scaffold00123g4</name>
</gene>
<evidence type="ECO:0000313" key="2">
    <source>
        <dbReference type="EMBL" id="ELQ43931.1"/>
    </source>
</evidence>
<evidence type="ECO:0000256" key="1">
    <source>
        <dbReference type="SAM" id="SignalP"/>
    </source>
</evidence>
<dbReference type="Proteomes" id="UP000011086">
    <property type="component" value="Unassembled WGS sequence"/>
</dbReference>
<keyword evidence="1" id="KW-0732">Signal</keyword>